<evidence type="ECO:0000259" key="2">
    <source>
        <dbReference type="Pfam" id="PF21922"/>
    </source>
</evidence>
<dbReference type="InterPro" id="IPR001460">
    <property type="entry name" value="PCN-bd_Tpept"/>
</dbReference>
<organism evidence="3 4">
    <name type="scientific">Glycomyces endophyticus</name>
    <dbReference type="NCBI Taxonomy" id="480996"/>
    <lineage>
        <taxon>Bacteria</taxon>
        <taxon>Bacillati</taxon>
        <taxon>Actinomycetota</taxon>
        <taxon>Actinomycetes</taxon>
        <taxon>Glycomycetales</taxon>
        <taxon>Glycomycetaceae</taxon>
        <taxon>Glycomyces</taxon>
    </lineage>
</organism>
<dbReference type="SUPFAM" id="SSF56601">
    <property type="entry name" value="beta-lactamase/transpeptidase-like"/>
    <property type="match status" value="1"/>
</dbReference>
<evidence type="ECO:0000259" key="1">
    <source>
        <dbReference type="Pfam" id="PF00905"/>
    </source>
</evidence>
<accession>A0ABN2HAP6</accession>
<feature type="domain" description="Penicillin binding protein A dimerisation" evidence="2">
    <location>
        <begin position="51"/>
        <end position="134"/>
    </location>
</feature>
<dbReference type="Gene3D" id="3.90.1310.10">
    <property type="entry name" value="Penicillin-binding protein 2a (Domain 2)"/>
    <property type="match status" value="1"/>
</dbReference>
<evidence type="ECO:0000313" key="4">
    <source>
        <dbReference type="Proteomes" id="UP001499851"/>
    </source>
</evidence>
<feature type="domain" description="Penicillin-binding protein transpeptidase" evidence="1">
    <location>
        <begin position="157"/>
        <end position="475"/>
    </location>
</feature>
<protein>
    <submittedName>
        <fullName evidence="3">Penicillin-binding protein 2</fullName>
    </submittedName>
</protein>
<dbReference type="Proteomes" id="UP001499851">
    <property type="component" value="Unassembled WGS sequence"/>
</dbReference>
<dbReference type="Pfam" id="PF21922">
    <property type="entry name" value="PBP_dimer_2"/>
    <property type="match status" value="1"/>
</dbReference>
<dbReference type="InterPro" id="IPR054120">
    <property type="entry name" value="PBPA_dimer"/>
</dbReference>
<proteinExistence type="predicted"/>
<evidence type="ECO:0000313" key="3">
    <source>
        <dbReference type="EMBL" id="GAA1684250.1"/>
    </source>
</evidence>
<dbReference type="RefSeq" id="WP_344488568.1">
    <property type="nucleotide sequence ID" value="NZ_BAAAQF010000013.1"/>
</dbReference>
<dbReference type="Pfam" id="PF00905">
    <property type="entry name" value="Transpeptidase"/>
    <property type="match status" value="1"/>
</dbReference>
<reference evidence="3 4" key="1">
    <citation type="journal article" date="2019" name="Int. J. Syst. Evol. Microbiol.">
        <title>The Global Catalogue of Microorganisms (GCM) 10K type strain sequencing project: providing services to taxonomists for standard genome sequencing and annotation.</title>
        <authorList>
            <consortium name="The Broad Institute Genomics Platform"/>
            <consortium name="The Broad Institute Genome Sequencing Center for Infectious Disease"/>
            <person name="Wu L."/>
            <person name="Ma J."/>
        </authorList>
    </citation>
    <scope>NUCLEOTIDE SEQUENCE [LARGE SCALE GENOMIC DNA]</scope>
    <source>
        <strain evidence="3 4">JCM 16001</strain>
    </source>
</reference>
<comment type="caution">
    <text evidence="3">The sequence shown here is derived from an EMBL/GenBank/DDBJ whole genome shotgun (WGS) entry which is preliminary data.</text>
</comment>
<dbReference type="PANTHER" id="PTHR30627:SF24">
    <property type="entry name" value="PENICILLIN-BINDING PROTEIN 4B"/>
    <property type="match status" value="1"/>
</dbReference>
<name>A0ABN2HAP6_9ACTN</name>
<dbReference type="PANTHER" id="PTHR30627">
    <property type="entry name" value="PEPTIDOGLYCAN D,D-TRANSPEPTIDASE"/>
    <property type="match status" value="1"/>
</dbReference>
<keyword evidence="4" id="KW-1185">Reference proteome</keyword>
<dbReference type="InterPro" id="IPR050515">
    <property type="entry name" value="Beta-lactam/transpept"/>
</dbReference>
<gene>
    <name evidence="3" type="ORF">GCM10009830_34440</name>
</gene>
<dbReference type="EMBL" id="BAAAQF010000013">
    <property type="protein sequence ID" value="GAA1684250.1"/>
    <property type="molecule type" value="Genomic_DNA"/>
</dbReference>
<sequence length="488" mass="51776">MNPALRRTGVIALILLAALIAQSTWVSFFHHDDYDLIADSRTLIAEYSVPRGQILAGDTVIAQSVETDGDFYVYEREYPEGDYFGNITGFKSFNYGSSAMEEAENSILNGTSSLLAFDDFWATVKKDQKPGGNVVTTIDADLQRTAYDALADSGVKGGAVVIDPQTGRILAQASFPGWNPTDVSSNDGDTATTAWAALNDDEDEPGVDRTRSTFYPPGSTFKTVVAAALIEYTGATADTMVPAGNGYNAPNTDHEITNSSDQCPNEEYTLEEAFAKSCNTTFARLCVEELTADQIKEMAENFGFGEAFETPLYTQPSGTGDLSEDAFRAQACIGQQDVQETVLQNAIIAATIANDGERMEPQLVDRLTDSAGETVQNGGEDSAGRVIDGDTAEELRTIMEAVVTDGTGGNAAVDGYTVGGKTGTAEHSDSSDNVLPDHGWFHGWAMNEDGEPAVAVAVFLDSYGSGASAEAADISGTLMEQVLEGGGE</sequence>
<dbReference type="InterPro" id="IPR012338">
    <property type="entry name" value="Beta-lactam/transpept-like"/>
</dbReference>
<dbReference type="Gene3D" id="3.40.710.10">
    <property type="entry name" value="DD-peptidase/beta-lactamase superfamily"/>
    <property type="match status" value="1"/>
</dbReference>